<feature type="chain" id="PRO_5036418098" description="Pyrrolo-quinoline quinone repeat domain-containing protein" evidence="3">
    <location>
        <begin position="19"/>
        <end position="681"/>
    </location>
</feature>
<evidence type="ECO:0000313" key="6">
    <source>
        <dbReference type="EMBL" id="KAG0465665.1"/>
    </source>
</evidence>
<dbReference type="FunFam" id="2.130.10.10:FF:001929">
    <property type="entry name" value="Protein GAMETE EXPRESSED 3"/>
    <property type="match status" value="1"/>
</dbReference>
<dbReference type="Pfam" id="PF13360">
    <property type="entry name" value="PQQ_2"/>
    <property type="match status" value="1"/>
</dbReference>
<feature type="domain" description="Pyrrolo-quinoline quinone repeat" evidence="4">
    <location>
        <begin position="36"/>
        <end position="263"/>
    </location>
</feature>
<dbReference type="SUPFAM" id="SSF50998">
    <property type="entry name" value="Quinoprotein alcohol dehydrogenase-like"/>
    <property type="match status" value="1"/>
</dbReference>
<reference evidence="7 8" key="1">
    <citation type="journal article" date="2020" name="Nat. Food">
        <title>A phased Vanilla planifolia genome enables genetic improvement of flavour and production.</title>
        <authorList>
            <person name="Hasing T."/>
            <person name="Tang H."/>
            <person name="Brym M."/>
            <person name="Khazi F."/>
            <person name="Huang T."/>
            <person name="Chambers A.H."/>
        </authorList>
    </citation>
    <scope>NUCLEOTIDE SEQUENCE [LARGE SCALE GENOMIC DNA]</scope>
    <source>
        <tissue evidence="6">Leaf</tissue>
    </source>
</reference>
<dbReference type="Proteomes" id="UP000639772">
    <property type="component" value="Chromosome 10"/>
</dbReference>
<dbReference type="InterPro" id="IPR015943">
    <property type="entry name" value="WD40/YVTN_repeat-like_dom_sf"/>
</dbReference>
<evidence type="ECO:0000313" key="5">
    <source>
        <dbReference type="EMBL" id="KAG0464198.1"/>
    </source>
</evidence>
<feature type="region of interest" description="Disordered" evidence="1">
    <location>
        <begin position="576"/>
        <end position="651"/>
    </location>
</feature>
<dbReference type="InterPro" id="IPR018391">
    <property type="entry name" value="PQQ_b-propeller_rpt"/>
</dbReference>
<keyword evidence="2" id="KW-0472">Membrane</keyword>
<dbReference type="GO" id="GO:0009793">
    <property type="term" value="P:embryo development ending in seed dormancy"/>
    <property type="evidence" value="ECO:0007669"/>
    <property type="project" value="TreeGrafter"/>
</dbReference>
<dbReference type="PANTHER" id="PTHR37253">
    <property type="entry name" value="PROTEIN GAMETE EXPRESSED 3"/>
    <property type="match status" value="1"/>
</dbReference>
<dbReference type="AlphaFoldDB" id="A0A835Q3L7"/>
<dbReference type="GO" id="GO:0005886">
    <property type="term" value="C:plasma membrane"/>
    <property type="evidence" value="ECO:0007669"/>
    <property type="project" value="TreeGrafter"/>
</dbReference>
<keyword evidence="7" id="KW-1185">Reference proteome</keyword>
<keyword evidence="3" id="KW-0732">Signal</keyword>
<comment type="caution">
    <text evidence="6">The sequence shown here is derived from an EMBL/GenBank/DDBJ whole genome shotgun (WGS) entry which is preliminary data.</text>
</comment>
<dbReference type="SMART" id="SM00564">
    <property type="entry name" value="PQQ"/>
    <property type="match status" value="4"/>
</dbReference>
<dbReference type="InterPro" id="IPR011047">
    <property type="entry name" value="Quinoprotein_ADH-like_sf"/>
</dbReference>
<feature type="transmembrane region" description="Helical" evidence="2">
    <location>
        <begin position="441"/>
        <end position="466"/>
    </location>
</feature>
<dbReference type="OrthoDB" id="19653at2759"/>
<dbReference type="InterPro" id="IPR045301">
    <property type="entry name" value="GEX3-like"/>
</dbReference>
<dbReference type="GO" id="GO:0010183">
    <property type="term" value="P:pollen tube guidance"/>
    <property type="evidence" value="ECO:0007669"/>
    <property type="project" value="TreeGrafter"/>
</dbReference>
<protein>
    <recommendedName>
        <fullName evidence="4">Pyrrolo-quinoline quinone repeat domain-containing protein</fullName>
    </recommendedName>
</protein>
<evidence type="ECO:0000256" key="3">
    <source>
        <dbReference type="SAM" id="SignalP"/>
    </source>
</evidence>
<feature type="compositionally biased region" description="Low complexity" evidence="1">
    <location>
        <begin position="577"/>
        <end position="593"/>
    </location>
</feature>
<gene>
    <name evidence="6" type="ORF">HPP92_019829</name>
    <name evidence="5" type="ORF">HPP92_020267</name>
</gene>
<evidence type="ECO:0000259" key="4">
    <source>
        <dbReference type="Pfam" id="PF13360"/>
    </source>
</evidence>
<accession>A0A835Q3L7</accession>
<evidence type="ECO:0000256" key="2">
    <source>
        <dbReference type="SAM" id="Phobius"/>
    </source>
</evidence>
<feature type="signal peptide" evidence="3">
    <location>
        <begin position="1"/>
        <end position="18"/>
    </location>
</feature>
<evidence type="ECO:0000313" key="7">
    <source>
        <dbReference type="Proteomes" id="UP000636800"/>
    </source>
</evidence>
<keyword evidence="2" id="KW-0812">Transmembrane</keyword>
<evidence type="ECO:0000313" key="8">
    <source>
        <dbReference type="Proteomes" id="UP000639772"/>
    </source>
</evidence>
<dbReference type="InterPro" id="IPR002372">
    <property type="entry name" value="PQQ_rpt_dom"/>
</dbReference>
<evidence type="ECO:0000256" key="1">
    <source>
        <dbReference type="SAM" id="MobiDB-lite"/>
    </source>
</evidence>
<dbReference type="Proteomes" id="UP000636800">
    <property type="component" value="Chromosome 10"/>
</dbReference>
<dbReference type="EMBL" id="JADCNL010000010">
    <property type="protein sequence ID" value="KAG0464198.1"/>
    <property type="molecule type" value="Genomic_DNA"/>
</dbReference>
<keyword evidence="2" id="KW-1133">Transmembrane helix</keyword>
<dbReference type="PANTHER" id="PTHR37253:SF1">
    <property type="entry name" value="PROTEIN GAMETE EXPRESSED 3"/>
    <property type="match status" value="1"/>
</dbReference>
<sequence length="681" mass="75358">MAIKLLLLLLITMSTALSQSLDLKTFFISHGTEGGRLSKPLVTDDGRFYACSGKNLFAFESNGTVVWIVPLGYFCNAEIAPVVDERGKIYLIAENRVLKIIPSNIGTSKSTSEVLFGQNASIQSSGDIIGLSVSLSYSCLFITIKNRGLFALLPRGTLLWSAGPILYRFGYRQGCKENIRGCFFSSAPVVDQCEGTIYISNTEGQLYSLYIRSPHYRWIQDFSSIDKLMTAIPGNNGLIYVIFPTKASVMALDVYTGNVSWQQNTGPLSTELRLPVVDSNGWLSIGSLDGFLYSYSPNGEMKKLLQATAGNSVIQASPVIDCSGFALYASQTIMEGKSSHVLGNYTYISAMKPVRVLFTMLAPATGTVYWTGNYPGELSNLLSKSDLRYFALDERIFLTFLSSSKIGNSLPCHSMRQKIAWTCSKAKPKFVSMYTGNEKAILLFLFFQLAILVLLGCCVRFCVIFWRKKKLQDHGLVRFLEKRRSLHHKKKAIRRVISELEQKAAEEAGTHQTMAQLGEMIKAKEGIERKLSSSYSLGRDNVASRPRSLLPMYDGKAKSHSFHSARKESVTIFNTVSESSSSSEESATSEEGSCGIEGSWHSCEEVEMVRKGKEVEEAGPSSANNLEPGRASGESSPEFESSERIYGKTSFAGQQIDRWGRGGMVARRRTWSRRRTLSSTN</sequence>
<dbReference type="Gene3D" id="2.130.10.10">
    <property type="entry name" value="YVTN repeat-like/Quinoprotein amine dehydrogenase"/>
    <property type="match status" value="1"/>
</dbReference>
<organism evidence="6 8">
    <name type="scientific">Vanilla planifolia</name>
    <name type="common">Vanilla</name>
    <dbReference type="NCBI Taxonomy" id="51239"/>
    <lineage>
        <taxon>Eukaryota</taxon>
        <taxon>Viridiplantae</taxon>
        <taxon>Streptophyta</taxon>
        <taxon>Embryophyta</taxon>
        <taxon>Tracheophyta</taxon>
        <taxon>Spermatophyta</taxon>
        <taxon>Magnoliopsida</taxon>
        <taxon>Liliopsida</taxon>
        <taxon>Asparagales</taxon>
        <taxon>Orchidaceae</taxon>
        <taxon>Vanilloideae</taxon>
        <taxon>Vanilleae</taxon>
        <taxon>Vanilla</taxon>
    </lineage>
</organism>
<name>A0A835Q3L7_VANPL</name>
<proteinExistence type="predicted"/>
<feature type="compositionally biased region" description="Basic and acidic residues" evidence="1">
    <location>
        <begin position="602"/>
        <end position="616"/>
    </location>
</feature>
<dbReference type="EMBL" id="JADCNM010000010">
    <property type="protein sequence ID" value="KAG0465665.1"/>
    <property type="molecule type" value="Genomic_DNA"/>
</dbReference>